<proteinExistence type="inferred from homology"/>
<dbReference type="PANTHER" id="PTHR36307">
    <property type="entry name" value="FLAGELLA BASAL BODY P-RING FORMATION PROTEIN FLGA"/>
    <property type="match status" value="1"/>
</dbReference>
<comment type="subcellular location">
    <subcellularLocation>
        <location evidence="1 4">Periplasm</location>
    </subcellularLocation>
</comment>
<dbReference type="Gene3D" id="2.30.30.760">
    <property type="match status" value="1"/>
</dbReference>
<keyword evidence="3 4" id="KW-0574">Periplasm</keyword>
<feature type="signal peptide" evidence="5">
    <location>
        <begin position="1"/>
        <end position="15"/>
    </location>
</feature>
<keyword evidence="8" id="KW-1185">Reference proteome</keyword>
<sequence length="138" mass="14371">MWRFLLIFLPLPALADSVVATRTIRAHSLLSAEDVTLVAMDIPDALTDTAAVIGQETRVAIYAGKPVQAAQIGPSAIVERNQIVPLAYSAGGLSILTEGRALARGGVGETIDVLNLTSRIKVAGLIGPDGVLRVGPSF</sequence>
<evidence type="ECO:0000313" key="8">
    <source>
        <dbReference type="Proteomes" id="UP001595547"/>
    </source>
</evidence>
<dbReference type="SMART" id="SM00858">
    <property type="entry name" value="SAF"/>
    <property type="match status" value="1"/>
</dbReference>
<evidence type="ECO:0000313" key="7">
    <source>
        <dbReference type="EMBL" id="MFC3181841.1"/>
    </source>
</evidence>
<dbReference type="InterPro" id="IPR013974">
    <property type="entry name" value="SAF"/>
</dbReference>
<keyword evidence="7" id="KW-0282">Flagellum</keyword>
<keyword evidence="7" id="KW-0966">Cell projection</keyword>
<feature type="domain" description="SAF" evidence="6">
    <location>
        <begin position="15"/>
        <end position="73"/>
    </location>
</feature>
<accession>A0ABV7J2L2</accession>
<keyword evidence="7" id="KW-0969">Cilium</keyword>
<dbReference type="EMBL" id="JBHRTO010000001">
    <property type="protein sequence ID" value="MFC3181841.1"/>
    <property type="molecule type" value="Genomic_DNA"/>
</dbReference>
<dbReference type="CDD" id="cd11614">
    <property type="entry name" value="SAF_CpaB_FlgA_like"/>
    <property type="match status" value="1"/>
</dbReference>
<dbReference type="PANTHER" id="PTHR36307:SF1">
    <property type="entry name" value="FLAGELLA BASAL BODY P-RING FORMATION PROTEIN FLGA"/>
    <property type="match status" value="1"/>
</dbReference>
<reference evidence="8" key="1">
    <citation type="journal article" date="2019" name="Int. J. Syst. Evol. Microbiol.">
        <title>The Global Catalogue of Microorganisms (GCM) 10K type strain sequencing project: providing services to taxonomists for standard genome sequencing and annotation.</title>
        <authorList>
            <consortium name="The Broad Institute Genomics Platform"/>
            <consortium name="The Broad Institute Genome Sequencing Center for Infectious Disease"/>
            <person name="Wu L."/>
            <person name="Ma J."/>
        </authorList>
    </citation>
    <scope>NUCLEOTIDE SEQUENCE [LARGE SCALE GENOMIC DNA]</scope>
    <source>
        <strain evidence="8">KCTC 52039</strain>
    </source>
</reference>
<keyword evidence="2 5" id="KW-0732">Signal</keyword>
<gene>
    <name evidence="7" type="primary">flgA</name>
    <name evidence="7" type="ORF">ACFOGH_12625</name>
</gene>
<evidence type="ECO:0000256" key="1">
    <source>
        <dbReference type="ARBA" id="ARBA00004418"/>
    </source>
</evidence>
<name>A0ABV7J2L2_9RHOB</name>
<organism evidence="7 8">
    <name type="scientific">Cypionkella sinensis</name>
    <dbReference type="NCBI Taxonomy" id="1756043"/>
    <lineage>
        <taxon>Bacteria</taxon>
        <taxon>Pseudomonadati</taxon>
        <taxon>Pseudomonadota</taxon>
        <taxon>Alphaproteobacteria</taxon>
        <taxon>Rhodobacterales</taxon>
        <taxon>Paracoccaceae</taxon>
        <taxon>Cypionkella</taxon>
    </lineage>
</organism>
<dbReference type="InterPro" id="IPR017585">
    <property type="entry name" value="SAF_FlgA"/>
</dbReference>
<comment type="similarity">
    <text evidence="4">Belongs to the FlgA family.</text>
</comment>
<dbReference type="Proteomes" id="UP001595547">
    <property type="component" value="Unassembled WGS sequence"/>
</dbReference>
<dbReference type="RefSeq" id="WP_380073425.1">
    <property type="nucleotide sequence ID" value="NZ_JBHRTO010000001.1"/>
</dbReference>
<comment type="function">
    <text evidence="4">Involved in the assembly process of the P-ring formation. It may associate with FlgF on the rod constituting a structure essential for the P-ring assembly or may act as a modulator protein for the P-ring assembly.</text>
</comment>
<feature type="chain" id="PRO_5045061847" description="Flagella basal body P-ring formation protein FlgA" evidence="5">
    <location>
        <begin position="16"/>
        <end position="138"/>
    </location>
</feature>
<dbReference type="InterPro" id="IPR039246">
    <property type="entry name" value="Flagellar_FlgA"/>
</dbReference>
<keyword evidence="4" id="KW-1005">Bacterial flagellum biogenesis</keyword>
<evidence type="ECO:0000256" key="3">
    <source>
        <dbReference type="ARBA" id="ARBA00022764"/>
    </source>
</evidence>
<evidence type="ECO:0000256" key="5">
    <source>
        <dbReference type="SAM" id="SignalP"/>
    </source>
</evidence>
<comment type="caution">
    <text evidence="7">The sequence shown here is derived from an EMBL/GenBank/DDBJ whole genome shotgun (WGS) entry which is preliminary data.</text>
</comment>
<evidence type="ECO:0000259" key="6">
    <source>
        <dbReference type="SMART" id="SM00858"/>
    </source>
</evidence>
<protein>
    <recommendedName>
        <fullName evidence="4">Flagella basal body P-ring formation protein FlgA</fullName>
    </recommendedName>
</protein>
<evidence type="ECO:0000256" key="4">
    <source>
        <dbReference type="RuleBase" id="RU362063"/>
    </source>
</evidence>
<dbReference type="NCBIfam" id="TIGR03170">
    <property type="entry name" value="flgA_cterm"/>
    <property type="match status" value="1"/>
</dbReference>
<dbReference type="Gene3D" id="3.90.1210.10">
    <property type="entry name" value="Antifreeze-like/N-acetylneuraminic acid synthase C-terminal domain"/>
    <property type="match status" value="1"/>
</dbReference>
<evidence type="ECO:0000256" key="2">
    <source>
        <dbReference type="ARBA" id="ARBA00022729"/>
    </source>
</evidence>
<dbReference type="Pfam" id="PF13144">
    <property type="entry name" value="ChapFlgA"/>
    <property type="match status" value="1"/>
</dbReference>